<organism evidence="6 7">
    <name type="scientific">Clostridium estertheticum</name>
    <dbReference type="NCBI Taxonomy" id="238834"/>
    <lineage>
        <taxon>Bacteria</taxon>
        <taxon>Bacillati</taxon>
        <taxon>Bacillota</taxon>
        <taxon>Clostridia</taxon>
        <taxon>Eubacteriales</taxon>
        <taxon>Clostridiaceae</taxon>
        <taxon>Clostridium</taxon>
    </lineage>
</organism>
<gene>
    <name evidence="6" type="ORF">LL038_14885</name>
</gene>
<reference evidence="6" key="1">
    <citation type="submission" date="2021-11" db="EMBL/GenBank/DDBJ databases">
        <title>Clostridia strains as spoilage organisms.</title>
        <authorList>
            <person name="Wambui J."/>
            <person name="Stevens M.J.A."/>
            <person name="Stephan R."/>
        </authorList>
    </citation>
    <scope>NUCLEOTIDE SEQUENCE</scope>
    <source>
        <strain evidence="6">CF009</strain>
    </source>
</reference>
<feature type="domain" description="DNA mismatch repair proteins mutS family" evidence="5">
    <location>
        <begin position="431"/>
        <end position="608"/>
    </location>
</feature>
<keyword evidence="4" id="KW-0812">Transmembrane</keyword>
<dbReference type="GO" id="GO:0030983">
    <property type="term" value="F:mismatched DNA binding"/>
    <property type="evidence" value="ECO:0007669"/>
    <property type="project" value="InterPro"/>
</dbReference>
<dbReference type="Proteomes" id="UP001164733">
    <property type="component" value="Chromosome"/>
</dbReference>
<keyword evidence="1" id="KW-0547">Nucleotide-binding</keyword>
<dbReference type="InterPro" id="IPR045076">
    <property type="entry name" value="MutS"/>
</dbReference>
<evidence type="ECO:0000256" key="4">
    <source>
        <dbReference type="SAM" id="Phobius"/>
    </source>
</evidence>
<evidence type="ECO:0000256" key="1">
    <source>
        <dbReference type="ARBA" id="ARBA00022741"/>
    </source>
</evidence>
<dbReference type="Pfam" id="PF00488">
    <property type="entry name" value="MutS_V"/>
    <property type="match status" value="1"/>
</dbReference>
<dbReference type="GO" id="GO:0140664">
    <property type="term" value="F:ATP-dependent DNA damage sensor activity"/>
    <property type="evidence" value="ECO:0007669"/>
    <property type="project" value="InterPro"/>
</dbReference>
<dbReference type="SUPFAM" id="SSF48334">
    <property type="entry name" value="DNA repair protein MutS, domain III"/>
    <property type="match status" value="1"/>
</dbReference>
<dbReference type="InterPro" id="IPR036187">
    <property type="entry name" value="DNA_mismatch_repair_MutS_sf"/>
</dbReference>
<dbReference type="GO" id="GO:0006298">
    <property type="term" value="P:mismatch repair"/>
    <property type="evidence" value="ECO:0007669"/>
    <property type="project" value="InterPro"/>
</dbReference>
<keyword evidence="3" id="KW-0238">DNA-binding</keyword>
<dbReference type="GO" id="GO:0005829">
    <property type="term" value="C:cytosol"/>
    <property type="evidence" value="ECO:0007669"/>
    <property type="project" value="TreeGrafter"/>
</dbReference>
<evidence type="ECO:0000256" key="2">
    <source>
        <dbReference type="ARBA" id="ARBA00022840"/>
    </source>
</evidence>
<keyword evidence="4" id="KW-0472">Membrane</keyword>
<evidence type="ECO:0000259" key="5">
    <source>
        <dbReference type="SMART" id="SM00534"/>
    </source>
</evidence>
<dbReference type="PANTHER" id="PTHR11361:SF99">
    <property type="entry name" value="DNA MISMATCH REPAIR PROTEIN"/>
    <property type="match status" value="1"/>
</dbReference>
<dbReference type="InterPro" id="IPR027417">
    <property type="entry name" value="P-loop_NTPase"/>
</dbReference>
<dbReference type="Gene3D" id="1.10.1420.10">
    <property type="match status" value="1"/>
</dbReference>
<protein>
    <submittedName>
        <fullName evidence="6">DNA repair protein</fullName>
    </submittedName>
</protein>
<accession>A0AA47I475</accession>
<name>A0AA47I475_9CLOT</name>
<keyword evidence="2" id="KW-0067">ATP-binding</keyword>
<keyword evidence="4" id="KW-1133">Transmembrane helix</keyword>
<dbReference type="InterPro" id="IPR000432">
    <property type="entry name" value="DNA_mismatch_repair_MutS_C"/>
</dbReference>
<dbReference type="SUPFAM" id="SSF52540">
    <property type="entry name" value="P-loop containing nucleoside triphosphate hydrolases"/>
    <property type="match status" value="1"/>
</dbReference>
<evidence type="ECO:0000313" key="6">
    <source>
        <dbReference type="EMBL" id="WAG58927.1"/>
    </source>
</evidence>
<dbReference type="GO" id="GO:0005524">
    <property type="term" value="F:ATP binding"/>
    <property type="evidence" value="ECO:0007669"/>
    <property type="project" value="UniProtKB-KW"/>
</dbReference>
<evidence type="ECO:0000313" key="7">
    <source>
        <dbReference type="Proteomes" id="UP001164733"/>
    </source>
</evidence>
<feature type="transmembrane region" description="Helical" evidence="4">
    <location>
        <begin position="221"/>
        <end position="242"/>
    </location>
</feature>
<dbReference type="RefSeq" id="WP_253200284.1">
    <property type="nucleotide sequence ID" value="NZ_JAHLDP010000019.1"/>
</dbReference>
<dbReference type="CDD" id="cd03283">
    <property type="entry name" value="ABC_MutS-like"/>
    <property type="match status" value="1"/>
</dbReference>
<feature type="transmembrane region" description="Helical" evidence="4">
    <location>
        <begin position="36"/>
        <end position="57"/>
    </location>
</feature>
<feature type="transmembrane region" description="Helical" evidence="4">
    <location>
        <begin position="63"/>
        <end position="80"/>
    </location>
</feature>
<dbReference type="PANTHER" id="PTHR11361">
    <property type="entry name" value="DNA MISMATCH REPAIR PROTEIN MUTS FAMILY MEMBER"/>
    <property type="match status" value="1"/>
</dbReference>
<proteinExistence type="predicted"/>
<dbReference type="Gene3D" id="3.40.50.300">
    <property type="entry name" value="P-loop containing nucleotide triphosphate hydrolases"/>
    <property type="match status" value="1"/>
</dbReference>
<dbReference type="SMART" id="SM00534">
    <property type="entry name" value="MUTSac"/>
    <property type="match status" value="1"/>
</dbReference>
<dbReference type="EMBL" id="CP086239">
    <property type="protein sequence ID" value="WAG58927.1"/>
    <property type="molecule type" value="Genomic_DNA"/>
</dbReference>
<evidence type="ECO:0000256" key="3">
    <source>
        <dbReference type="ARBA" id="ARBA00023125"/>
    </source>
</evidence>
<sequence>MTEIGGQTLVSAYNNYVNKLSTYKDLIQEQNKSIKILVYFRFFTFIIDFSVTVYTFIIKSYLVSISVFIVSLAIFIYLIIEKSKAINKRNYSMALKEINEKALKRLNGEWKDFEDDGSEFKDKQHSYSDDLDIFGECSLFQWINSSKTFVGREKLKNRLIHPLSTSVDINTIQQSLHELAMNLEWRQQFEAEGMVIPNQNINPKELYKWGKDKNELYTKPWLILFVRLLPCLTLILITLTYFTSLIDFKLPCFTIFLQTIILFIGAKKRSYTFNNIYKYKGIIVVYLRLLSSIADKDFKSDYLRQLKSNLVTYEGEGAVTAIKKLATIYDKISDRQNSFFMIFNISLLWDYQCMIEFEKWRINSGKSLEKWFDVIGQVEALSSISNIIYDNPQWTVPLIKDCDFIVKANGLGHPLLGDKKVCNDITINNEKNILLITGSNMSGKSTFLRTIGINLVLSYIGATVCAEKFECSLMKIITCMRTSDNLENNISSFYAEILRIKMIVEETRKNKKVFFLLDELFKGTNSIDRHDGAKALIKQLGEQGASGLISTHDLELCDLQYEYFRIKNYNFQEYYVNNEIKFDYKIREGVSTTKNALYLIKLAGLDLE</sequence>
<dbReference type="AlphaFoldDB" id="A0AA47I475"/>